<dbReference type="RefSeq" id="WP_132632108.1">
    <property type="nucleotide sequence ID" value="NZ_SMLD01000055.1"/>
</dbReference>
<dbReference type="GO" id="GO:0046872">
    <property type="term" value="F:metal ion binding"/>
    <property type="evidence" value="ECO:0007669"/>
    <property type="project" value="UniProtKB-KW"/>
</dbReference>
<feature type="domain" description="Cupin type-2" evidence="2">
    <location>
        <begin position="39"/>
        <end position="106"/>
    </location>
</feature>
<protein>
    <submittedName>
        <fullName evidence="3">Cupin domain-containing protein</fullName>
    </submittedName>
</protein>
<organism evidence="3 4">
    <name type="scientific">Nonomuraea mesophila</name>
    <dbReference type="NCBI Taxonomy" id="2530382"/>
    <lineage>
        <taxon>Bacteria</taxon>
        <taxon>Bacillati</taxon>
        <taxon>Actinomycetota</taxon>
        <taxon>Actinomycetes</taxon>
        <taxon>Streptosporangiales</taxon>
        <taxon>Streptosporangiaceae</taxon>
        <taxon>Nonomuraea</taxon>
    </lineage>
</organism>
<gene>
    <name evidence="3" type="ORF">E1295_21395</name>
</gene>
<comment type="caution">
    <text evidence="3">The sequence shown here is derived from an EMBL/GenBank/DDBJ whole genome shotgun (WGS) entry which is preliminary data.</text>
</comment>
<proteinExistence type="predicted"/>
<keyword evidence="4" id="KW-1185">Reference proteome</keyword>
<evidence type="ECO:0000256" key="1">
    <source>
        <dbReference type="ARBA" id="ARBA00022723"/>
    </source>
</evidence>
<dbReference type="Pfam" id="PF07883">
    <property type="entry name" value="Cupin_2"/>
    <property type="match status" value="1"/>
</dbReference>
<dbReference type="CDD" id="cd02208">
    <property type="entry name" value="cupin_RmlC-like"/>
    <property type="match status" value="1"/>
</dbReference>
<evidence type="ECO:0000313" key="3">
    <source>
        <dbReference type="EMBL" id="TDE48428.1"/>
    </source>
</evidence>
<dbReference type="AlphaFoldDB" id="A0A4R5FEV8"/>
<dbReference type="PANTHER" id="PTHR35848">
    <property type="entry name" value="OXALATE-BINDING PROTEIN"/>
    <property type="match status" value="1"/>
</dbReference>
<dbReference type="InterPro" id="IPR014710">
    <property type="entry name" value="RmlC-like_jellyroll"/>
</dbReference>
<dbReference type="InterPro" id="IPR051610">
    <property type="entry name" value="GPI/OXD"/>
</dbReference>
<accession>A0A4R5FEV8</accession>
<dbReference type="InterPro" id="IPR011051">
    <property type="entry name" value="RmlC_Cupin_sf"/>
</dbReference>
<evidence type="ECO:0000313" key="4">
    <source>
        <dbReference type="Proteomes" id="UP000295136"/>
    </source>
</evidence>
<name>A0A4R5FEV8_9ACTN</name>
<evidence type="ECO:0000259" key="2">
    <source>
        <dbReference type="Pfam" id="PF07883"/>
    </source>
</evidence>
<dbReference type="EMBL" id="SMLD01000055">
    <property type="protein sequence ID" value="TDE48428.1"/>
    <property type="molecule type" value="Genomic_DNA"/>
</dbReference>
<reference evidence="3 4" key="1">
    <citation type="submission" date="2019-03" db="EMBL/GenBank/DDBJ databases">
        <title>Draft genome sequences of novel Actinobacteria.</title>
        <authorList>
            <person name="Sahin N."/>
            <person name="Ay H."/>
            <person name="Saygin H."/>
        </authorList>
    </citation>
    <scope>NUCLEOTIDE SEQUENCE [LARGE SCALE GENOMIC DNA]</scope>
    <source>
        <strain evidence="3 4">6K102</strain>
    </source>
</reference>
<dbReference type="SUPFAM" id="SSF51182">
    <property type="entry name" value="RmlC-like cupins"/>
    <property type="match status" value="1"/>
</dbReference>
<dbReference type="InterPro" id="IPR013096">
    <property type="entry name" value="Cupin_2"/>
</dbReference>
<dbReference type="Gene3D" id="2.60.120.10">
    <property type="entry name" value="Jelly Rolls"/>
    <property type="match status" value="1"/>
</dbReference>
<sequence>MSAYVARREDREVEHTAWGRLEWMVSGRLGNSATMTVGRCHIAPGQANPRHHHPNCDEVLHVLQGTIEHAAGDQRVAMGPGDTISIPAGVVHNATNVGDDEAVFVISFSSADRRTVGE</sequence>
<keyword evidence="1" id="KW-0479">Metal-binding</keyword>
<dbReference type="PANTHER" id="PTHR35848:SF6">
    <property type="entry name" value="CUPIN TYPE-2 DOMAIN-CONTAINING PROTEIN"/>
    <property type="match status" value="1"/>
</dbReference>
<dbReference type="Proteomes" id="UP000295136">
    <property type="component" value="Unassembled WGS sequence"/>
</dbReference>